<dbReference type="AlphaFoldDB" id="A0A7S2EAE5"/>
<evidence type="ECO:0000313" key="1">
    <source>
        <dbReference type="EMBL" id="CAD9324834.1"/>
    </source>
</evidence>
<name>A0A7S2EAE5_TRICV</name>
<organism evidence="1">
    <name type="scientific">Trieres chinensis</name>
    <name type="common">Marine centric diatom</name>
    <name type="synonym">Odontella sinensis</name>
    <dbReference type="NCBI Taxonomy" id="1514140"/>
    <lineage>
        <taxon>Eukaryota</taxon>
        <taxon>Sar</taxon>
        <taxon>Stramenopiles</taxon>
        <taxon>Ochrophyta</taxon>
        <taxon>Bacillariophyta</taxon>
        <taxon>Mediophyceae</taxon>
        <taxon>Biddulphiophycidae</taxon>
        <taxon>Eupodiscales</taxon>
        <taxon>Parodontellaceae</taxon>
        <taxon>Trieres</taxon>
    </lineage>
</organism>
<sequence>MRRSLYLCEGERGGQDSSTLACNLDGKTAHPQWCYQISPPSPFSSSLNCRLSRTCFGFSLLGIARQLDECGRSTVTWRVGVADGPLLWQTTPSSSSFVPNYLEVKRPGEGHR</sequence>
<reference evidence="1" key="1">
    <citation type="submission" date="2021-01" db="EMBL/GenBank/DDBJ databases">
        <authorList>
            <person name="Corre E."/>
            <person name="Pelletier E."/>
            <person name="Niang G."/>
            <person name="Scheremetjew M."/>
            <person name="Finn R."/>
            <person name="Kale V."/>
            <person name="Holt S."/>
            <person name="Cochrane G."/>
            <person name="Meng A."/>
            <person name="Brown T."/>
            <person name="Cohen L."/>
        </authorList>
    </citation>
    <scope>NUCLEOTIDE SEQUENCE</scope>
    <source>
        <strain evidence="1">Grunow 1884</strain>
    </source>
</reference>
<proteinExistence type="predicted"/>
<protein>
    <submittedName>
        <fullName evidence="1">Uncharacterized protein</fullName>
    </submittedName>
</protein>
<accession>A0A7S2EAE5</accession>
<gene>
    <name evidence="1" type="ORF">OSIN01602_LOCUS3018</name>
</gene>
<dbReference type="EMBL" id="HBGO01005413">
    <property type="protein sequence ID" value="CAD9324834.1"/>
    <property type="molecule type" value="Transcribed_RNA"/>
</dbReference>